<gene>
    <name evidence="1" type="ORF">F5891DRAFT_980724</name>
</gene>
<keyword evidence="2" id="KW-1185">Reference proteome</keyword>
<dbReference type="Proteomes" id="UP001195769">
    <property type="component" value="Unassembled WGS sequence"/>
</dbReference>
<evidence type="ECO:0000313" key="1">
    <source>
        <dbReference type="EMBL" id="KAG1899757.1"/>
    </source>
</evidence>
<name>A0AAD4HKE4_9AGAM</name>
<dbReference type="AlphaFoldDB" id="A0AAD4HKE4"/>
<comment type="caution">
    <text evidence="1">The sequence shown here is derived from an EMBL/GenBank/DDBJ whole genome shotgun (WGS) entry which is preliminary data.</text>
</comment>
<sequence length="184" mass="20489">MTSHLPYYIARDSLEQYIRDYVPACRVSENTSWSPRAQTPKTDRVTGHTDFDEAKYNISTGPVPQREIAPAIEEHFRTSRLRHELFCAAAELTTDVICSLLNLNQPPVCLGHKGLRLWNISTNCGISTLMVQEYAVMHDGSGNRSSSGSGFLPSVVCLGLRTINQTYTSFLIEDSTSITFLTQA</sequence>
<organism evidence="1 2">
    <name type="scientific">Suillus fuscotomentosus</name>
    <dbReference type="NCBI Taxonomy" id="1912939"/>
    <lineage>
        <taxon>Eukaryota</taxon>
        <taxon>Fungi</taxon>
        <taxon>Dikarya</taxon>
        <taxon>Basidiomycota</taxon>
        <taxon>Agaricomycotina</taxon>
        <taxon>Agaricomycetes</taxon>
        <taxon>Agaricomycetidae</taxon>
        <taxon>Boletales</taxon>
        <taxon>Suillineae</taxon>
        <taxon>Suillaceae</taxon>
        <taxon>Suillus</taxon>
    </lineage>
</organism>
<dbReference type="GeneID" id="64671332"/>
<reference evidence="1" key="1">
    <citation type="journal article" date="2020" name="New Phytol.">
        <title>Comparative genomics reveals dynamic genome evolution in host specialist ectomycorrhizal fungi.</title>
        <authorList>
            <person name="Lofgren L.A."/>
            <person name="Nguyen N.H."/>
            <person name="Vilgalys R."/>
            <person name="Ruytinx J."/>
            <person name="Liao H.L."/>
            <person name="Branco S."/>
            <person name="Kuo A."/>
            <person name="LaButti K."/>
            <person name="Lipzen A."/>
            <person name="Andreopoulos W."/>
            <person name="Pangilinan J."/>
            <person name="Riley R."/>
            <person name="Hundley H."/>
            <person name="Na H."/>
            <person name="Barry K."/>
            <person name="Grigoriev I.V."/>
            <person name="Stajich J.E."/>
            <person name="Kennedy P.G."/>
        </authorList>
    </citation>
    <scope>NUCLEOTIDE SEQUENCE</scope>
    <source>
        <strain evidence="1">FC203</strain>
    </source>
</reference>
<protein>
    <submittedName>
        <fullName evidence="1">Uncharacterized protein</fullName>
    </submittedName>
</protein>
<proteinExistence type="predicted"/>
<dbReference type="EMBL" id="JABBWK010000030">
    <property type="protein sequence ID" value="KAG1899757.1"/>
    <property type="molecule type" value="Genomic_DNA"/>
</dbReference>
<dbReference type="RefSeq" id="XP_041225333.1">
    <property type="nucleotide sequence ID" value="XM_041377034.1"/>
</dbReference>
<evidence type="ECO:0000313" key="2">
    <source>
        <dbReference type="Proteomes" id="UP001195769"/>
    </source>
</evidence>
<accession>A0AAD4HKE4</accession>